<feature type="region of interest" description="Disordered" evidence="1">
    <location>
        <begin position="1"/>
        <end position="20"/>
    </location>
</feature>
<dbReference type="EMBL" id="WIGO01000103">
    <property type="protein sequence ID" value="KAF6829769.1"/>
    <property type="molecule type" value="Genomic_DNA"/>
</dbReference>
<organism evidence="2 3">
    <name type="scientific">Colletotrichum plurivorum</name>
    <dbReference type="NCBI Taxonomy" id="2175906"/>
    <lineage>
        <taxon>Eukaryota</taxon>
        <taxon>Fungi</taxon>
        <taxon>Dikarya</taxon>
        <taxon>Ascomycota</taxon>
        <taxon>Pezizomycotina</taxon>
        <taxon>Sordariomycetes</taxon>
        <taxon>Hypocreomycetidae</taxon>
        <taxon>Glomerellales</taxon>
        <taxon>Glomerellaceae</taxon>
        <taxon>Colletotrichum</taxon>
        <taxon>Colletotrichum orchidearum species complex</taxon>
    </lineage>
</organism>
<name>A0A8H6KE39_9PEZI</name>
<evidence type="ECO:0000256" key="1">
    <source>
        <dbReference type="SAM" id="MobiDB-lite"/>
    </source>
</evidence>
<accession>A0A8H6KE39</accession>
<feature type="compositionally biased region" description="Basic and acidic residues" evidence="1">
    <location>
        <begin position="147"/>
        <end position="158"/>
    </location>
</feature>
<evidence type="ECO:0000313" key="2">
    <source>
        <dbReference type="EMBL" id="KAF6829769.1"/>
    </source>
</evidence>
<proteinExistence type="predicted"/>
<feature type="region of interest" description="Disordered" evidence="1">
    <location>
        <begin position="75"/>
        <end position="158"/>
    </location>
</feature>
<evidence type="ECO:0000313" key="3">
    <source>
        <dbReference type="Proteomes" id="UP000654918"/>
    </source>
</evidence>
<sequence>MPELRATIRTTSAQEVTRPERTACSGIREEERSGDQAVGVQIGSIEHAVDLQNGEGIDSIGATLPWAGLEECAPSPVIRDRKMDRSRGGRRKGTRAGGQTIGRVSHGHIDIHINVPGQQDNPVSAKSRSGVPRQTRSKRVNGNGMGHEQERSGGRDTG</sequence>
<comment type="caution">
    <text evidence="2">The sequence shown here is derived from an EMBL/GenBank/DDBJ whole genome shotgun (WGS) entry which is preliminary data.</text>
</comment>
<keyword evidence="3" id="KW-1185">Reference proteome</keyword>
<protein>
    <submittedName>
        <fullName evidence="2">Uncharacterized protein</fullName>
    </submittedName>
</protein>
<dbReference type="AlphaFoldDB" id="A0A8H6KE39"/>
<gene>
    <name evidence="2" type="ORF">CPLU01_07727</name>
</gene>
<feature type="compositionally biased region" description="Polar residues" evidence="1">
    <location>
        <begin position="116"/>
        <end position="127"/>
    </location>
</feature>
<feature type="compositionally biased region" description="Basic and acidic residues" evidence="1">
    <location>
        <begin position="78"/>
        <end position="87"/>
    </location>
</feature>
<dbReference type="Proteomes" id="UP000654918">
    <property type="component" value="Unassembled WGS sequence"/>
</dbReference>
<reference evidence="2" key="1">
    <citation type="journal article" date="2020" name="Phytopathology">
        <title>Genome Sequence Resources of Colletotrichum truncatum, C. plurivorum, C. musicola, and C. sojae: Four Species Pathogenic to Soybean (Glycine max).</title>
        <authorList>
            <person name="Rogerio F."/>
            <person name="Boufleur T.R."/>
            <person name="Ciampi-Guillardi M."/>
            <person name="Sukno S.A."/>
            <person name="Thon M.R."/>
            <person name="Massola Junior N.S."/>
            <person name="Baroncelli R."/>
        </authorList>
    </citation>
    <scope>NUCLEOTIDE SEQUENCE</scope>
    <source>
        <strain evidence="2">LFN00145</strain>
    </source>
</reference>